<proteinExistence type="predicted"/>
<evidence type="ECO:0000313" key="2">
    <source>
        <dbReference type="EMBL" id="MFC5943106.1"/>
    </source>
</evidence>
<accession>A0ABW1HRZ7</accession>
<feature type="region of interest" description="Disordered" evidence="1">
    <location>
        <begin position="77"/>
        <end position="98"/>
    </location>
</feature>
<protein>
    <submittedName>
        <fullName evidence="2">Uncharacterized protein</fullName>
    </submittedName>
</protein>
<sequence length="98" mass="11020">MKAGDVLHLTRAASPQFVRPIYFRLIKVRTELHTYAGWTWLDGYQLDRKGEAVCRRELHVLQAAVRLLRPSPISPLASAATQHRGRLSAPGHRTGPEP</sequence>
<dbReference type="EMBL" id="JBHSQQ010000094">
    <property type="protein sequence ID" value="MFC5943106.1"/>
    <property type="molecule type" value="Genomic_DNA"/>
</dbReference>
<dbReference type="RefSeq" id="WP_353901040.1">
    <property type="nucleotide sequence ID" value="NZ_CP158970.1"/>
</dbReference>
<gene>
    <name evidence="2" type="ORF">ACFPZ4_16675</name>
</gene>
<reference evidence="3" key="1">
    <citation type="journal article" date="2019" name="Int. J. Syst. Evol. Microbiol.">
        <title>The Global Catalogue of Microorganisms (GCM) 10K type strain sequencing project: providing services to taxonomists for standard genome sequencing and annotation.</title>
        <authorList>
            <consortium name="The Broad Institute Genomics Platform"/>
            <consortium name="The Broad Institute Genome Sequencing Center for Infectious Disease"/>
            <person name="Wu L."/>
            <person name="Ma J."/>
        </authorList>
    </citation>
    <scope>NUCLEOTIDE SEQUENCE [LARGE SCALE GENOMIC DNA]</scope>
    <source>
        <strain evidence="3">CGMCC 4.7173</strain>
    </source>
</reference>
<organism evidence="2 3">
    <name type="scientific">Micromonospora harpali</name>
    <dbReference type="NCBI Taxonomy" id="1490225"/>
    <lineage>
        <taxon>Bacteria</taxon>
        <taxon>Bacillati</taxon>
        <taxon>Actinomycetota</taxon>
        <taxon>Actinomycetes</taxon>
        <taxon>Micromonosporales</taxon>
        <taxon>Micromonosporaceae</taxon>
        <taxon>Micromonospora</taxon>
    </lineage>
</organism>
<evidence type="ECO:0000256" key="1">
    <source>
        <dbReference type="SAM" id="MobiDB-lite"/>
    </source>
</evidence>
<comment type="caution">
    <text evidence="2">The sequence shown here is derived from an EMBL/GenBank/DDBJ whole genome shotgun (WGS) entry which is preliminary data.</text>
</comment>
<dbReference type="Proteomes" id="UP001596207">
    <property type="component" value="Unassembled WGS sequence"/>
</dbReference>
<keyword evidence="3" id="KW-1185">Reference proteome</keyword>
<evidence type="ECO:0000313" key="3">
    <source>
        <dbReference type="Proteomes" id="UP001596207"/>
    </source>
</evidence>
<name>A0ABW1HRZ7_9ACTN</name>